<gene>
    <name evidence="1" type="ORF">A2556_00305</name>
</gene>
<evidence type="ECO:0000313" key="1">
    <source>
        <dbReference type="EMBL" id="OHA61562.1"/>
    </source>
</evidence>
<organism evidence="1 2">
    <name type="scientific">Candidatus Vogelbacteria bacterium RIFOXYD2_FULL_44_9</name>
    <dbReference type="NCBI Taxonomy" id="1802441"/>
    <lineage>
        <taxon>Bacteria</taxon>
        <taxon>Candidatus Vogeliibacteriota</taxon>
    </lineage>
</organism>
<accession>A0A1G2QNI1</accession>
<name>A0A1G2QNI1_9BACT</name>
<reference evidence="1 2" key="1">
    <citation type="journal article" date="2016" name="Nat. Commun.">
        <title>Thousands of microbial genomes shed light on interconnected biogeochemical processes in an aquifer system.</title>
        <authorList>
            <person name="Anantharaman K."/>
            <person name="Brown C.T."/>
            <person name="Hug L.A."/>
            <person name="Sharon I."/>
            <person name="Castelle C.J."/>
            <person name="Probst A.J."/>
            <person name="Thomas B.C."/>
            <person name="Singh A."/>
            <person name="Wilkins M.J."/>
            <person name="Karaoz U."/>
            <person name="Brodie E.L."/>
            <person name="Williams K.H."/>
            <person name="Hubbard S.S."/>
            <person name="Banfield J.F."/>
        </authorList>
    </citation>
    <scope>NUCLEOTIDE SEQUENCE [LARGE SCALE GENOMIC DNA]</scope>
</reference>
<dbReference type="Proteomes" id="UP000177140">
    <property type="component" value="Unassembled WGS sequence"/>
</dbReference>
<proteinExistence type="predicted"/>
<evidence type="ECO:0000313" key="2">
    <source>
        <dbReference type="Proteomes" id="UP000177140"/>
    </source>
</evidence>
<comment type="caution">
    <text evidence="1">The sequence shown here is derived from an EMBL/GenBank/DDBJ whole genome shotgun (WGS) entry which is preliminary data.</text>
</comment>
<dbReference type="AlphaFoldDB" id="A0A1G2QNI1"/>
<dbReference type="EMBL" id="MHTM01000034">
    <property type="protein sequence ID" value="OHA61562.1"/>
    <property type="molecule type" value="Genomic_DNA"/>
</dbReference>
<sequence length="72" mass="7873">MLPGTRFTWGGEVYRALVPMSDLRGALVLVNAFRQKDWAPVVIPAGAIVYVTPEDLAESVSRPDTERQIGTS</sequence>
<protein>
    <submittedName>
        <fullName evidence="1">Uncharacterized protein</fullName>
    </submittedName>
</protein>